<dbReference type="InterPro" id="IPR011971">
    <property type="entry name" value="CHP02284"/>
</dbReference>
<accession>A0ABV1RPU4</accession>
<dbReference type="Gene3D" id="1.20.1260.10">
    <property type="match status" value="1"/>
</dbReference>
<dbReference type="NCBIfam" id="TIGR02284">
    <property type="entry name" value="PA2169 family four-helix-bundle protein"/>
    <property type="match status" value="1"/>
</dbReference>
<evidence type="ECO:0000259" key="1">
    <source>
        <dbReference type="Pfam" id="PF09537"/>
    </source>
</evidence>
<proteinExistence type="predicted"/>
<dbReference type="RefSeq" id="WP_350410705.1">
    <property type="nucleotide sequence ID" value="NZ_JBEOKT010000002.1"/>
</dbReference>
<protein>
    <submittedName>
        <fullName evidence="2">PA2169 family four-helix-bundle protein</fullName>
    </submittedName>
</protein>
<evidence type="ECO:0000313" key="3">
    <source>
        <dbReference type="Proteomes" id="UP001476807"/>
    </source>
</evidence>
<dbReference type="SUPFAM" id="SSF47240">
    <property type="entry name" value="Ferritin-like"/>
    <property type="match status" value="1"/>
</dbReference>
<reference evidence="2 3" key="1">
    <citation type="submission" date="2024-06" db="EMBL/GenBank/DDBJ databases">
        <title>Pontibacter populi HYL7-15.</title>
        <authorList>
            <person name="Kim M.K."/>
        </authorList>
    </citation>
    <scope>NUCLEOTIDE SEQUENCE [LARGE SCALE GENOMIC DNA]</scope>
    <source>
        <strain evidence="2 3">HYL7-15</strain>
    </source>
</reference>
<dbReference type="Pfam" id="PF09537">
    <property type="entry name" value="DUF2383"/>
    <property type="match status" value="1"/>
</dbReference>
<name>A0ABV1RPU4_9BACT</name>
<organism evidence="2 3">
    <name type="scientific">Pontibacter populi</name>
    <dbReference type="NCBI Taxonomy" id="890055"/>
    <lineage>
        <taxon>Bacteria</taxon>
        <taxon>Pseudomonadati</taxon>
        <taxon>Bacteroidota</taxon>
        <taxon>Cytophagia</taxon>
        <taxon>Cytophagales</taxon>
        <taxon>Hymenobacteraceae</taxon>
        <taxon>Pontibacter</taxon>
    </lineage>
</organism>
<dbReference type="InterPro" id="IPR012347">
    <property type="entry name" value="Ferritin-like"/>
</dbReference>
<feature type="domain" description="DUF2383" evidence="1">
    <location>
        <begin position="8"/>
        <end position="116"/>
    </location>
</feature>
<dbReference type="PIRSF" id="PIRSF029477">
    <property type="entry name" value="UCP029477"/>
    <property type="match status" value="1"/>
</dbReference>
<gene>
    <name evidence="2" type="ORF">ABS362_02510</name>
</gene>
<dbReference type="InterPro" id="IPR009078">
    <property type="entry name" value="Ferritin-like_SF"/>
</dbReference>
<sequence length="151" mass="17265">MKNMNERTSEVLNELTQFVNDRIEGYKTAAKETKDPTHKAYYNELVSQSQQFSNELNSSLSRVGGETQRDTTIKGKLYRGWMDVKSGITGKDEEAIIESNLYGEEWAQKAYNDALEHRGELPQEVVQMVEKQKQASLATCEHLKQMKNSVD</sequence>
<evidence type="ECO:0000313" key="2">
    <source>
        <dbReference type="EMBL" id="MER2996399.1"/>
    </source>
</evidence>
<dbReference type="EMBL" id="JBEOKT010000002">
    <property type="protein sequence ID" value="MER2996399.1"/>
    <property type="molecule type" value="Genomic_DNA"/>
</dbReference>
<dbReference type="InterPro" id="IPR016920">
    <property type="entry name" value="UCP029477"/>
</dbReference>
<keyword evidence="3" id="KW-1185">Reference proteome</keyword>
<dbReference type="InterPro" id="IPR019052">
    <property type="entry name" value="DUF2383"/>
</dbReference>
<dbReference type="Proteomes" id="UP001476807">
    <property type="component" value="Unassembled WGS sequence"/>
</dbReference>
<comment type="caution">
    <text evidence="2">The sequence shown here is derived from an EMBL/GenBank/DDBJ whole genome shotgun (WGS) entry which is preliminary data.</text>
</comment>